<feature type="compositionally biased region" description="Basic and acidic residues" evidence="2">
    <location>
        <begin position="205"/>
        <end position="215"/>
    </location>
</feature>
<feature type="region of interest" description="Disordered" evidence="2">
    <location>
        <begin position="299"/>
        <end position="326"/>
    </location>
</feature>
<feature type="coiled-coil region" evidence="1">
    <location>
        <begin position="914"/>
        <end position="941"/>
    </location>
</feature>
<feature type="compositionally biased region" description="Polar residues" evidence="2">
    <location>
        <begin position="248"/>
        <end position="266"/>
    </location>
</feature>
<feature type="compositionally biased region" description="Acidic residues" evidence="2">
    <location>
        <begin position="235"/>
        <end position="246"/>
    </location>
</feature>
<comment type="caution">
    <text evidence="3">The sequence shown here is derived from an EMBL/GenBank/DDBJ whole genome shotgun (WGS) entry which is preliminary data.</text>
</comment>
<evidence type="ECO:0000313" key="4">
    <source>
        <dbReference type="Proteomes" id="UP001632037"/>
    </source>
</evidence>
<gene>
    <name evidence="3" type="ORF">V7S43_014768</name>
</gene>
<evidence type="ECO:0000313" key="3">
    <source>
        <dbReference type="EMBL" id="KAL3660238.1"/>
    </source>
</evidence>
<feature type="compositionally biased region" description="Polar residues" evidence="2">
    <location>
        <begin position="476"/>
        <end position="490"/>
    </location>
</feature>
<feature type="compositionally biased region" description="Polar residues" evidence="2">
    <location>
        <begin position="530"/>
        <end position="551"/>
    </location>
</feature>
<feature type="compositionally biased region" description="Basic residues" evidence="2">
    <location>
        <begin position="311"/>
        <end position="326"/>
    </location>
</feature>
<feature type="region of interest" description="Disordered" evidence="2">
    <location>
        <begin position="470"/>
        <end position="683"/>
    </location>
</feature>
<keyword evidence="4" id="KW-1185">Reference proteome</keyword>
<organism evidence="3 4">
    <name type="scientific">Phytophthora oleae</name>
    <dbReference type="NCBI Taxonomy" id="2107226"/>
    <lineage>
        <taxon>Eukaryota</taxon>
        <taxon>Sar</taxon>
        <taxon>Stramenopiles</taxon>
        <taxon>Oomycota</taxon>
        <taxon>Peronosporomycetes</taxon>
        <taxon>Peronosporales</taxon>
        <taxon>Peronosporaceae</taxon>
        <taxon>Phytophthora</taxon>
    </lineage>
</organism>
<feature type="region of interest" description="Disordered" evidence="2">
    <location>
        <begin position="709"/>
        <end position="733"/>
    </location>
</feature>
<protein>
    <submittedName>
        <fullName evidence="3">Uncharacterized protein</fullName>
    </submittedName>
</protein>
<feature type="compositionally biased region" description="Low complexity" evidence="2">
    <location>
        <begin position="764"/>
        <end position="779"/>
    </location>
</feature>
<feature type="region of interest" description="Disordered" evidence="2">
    <location>
        <begin position="1"/>
        <end position="184"/>
    </location>
</feature>
<proteinExistence type="predicted"/>
<dbReference type="EMBL" id="JBIMZQ010000042">
    <property type="protein sequence ID" value="KAL3660238.1"/>
    <property type="molecule type" value="Genomic_DNA"/>
</dbReference>
<feature type="compositionally biased region" description="Polar residues" evidence="2">
    <location>
        <begin position="68"/>
        <end position="82"/>
    </location>
</feature>
<accession>A0ABD3F0B9</accession>
<name>A0ABD3F0B9_9STRA</name>
<feature type="region of interest" description="Disordered" evidence="2">
    <location>
        <begin position="842"/>
        <end position="868"/>
    </location>
</feature>
<feature type="region of interest" description="Disordered" evidence="2">
    <location>
        <begin position="205"/>
        <end position="266"/>
    </location>
</feature>
<feature type="compositionally biased region" description="Polar residues" evidence="2">
    <location>
        <begin position="14"/>
        <end position="24"/>
    </location>
</feature>
<feature type="compositionally biased region" description="Polar residues" evidence="2">
    <location>
        <begin position="216"/>
        <end position="231"/>
    </location>
</feature>
<evidence type="ECO:0000256" key="1">
    <source>
        <dbReference type="SAM" id="Coils"/>
    </source>
</evidence>
<feature type="compositionally biased region" description="Acidic residues" evidence="2">
    <location>
        <begin position="150"/>
        <end position="161"/>
    </location>
</feature>
<dbReference type="Proteomes" id="UP001632037">
    <property type="component" value="Unassembled WGS sequence"/>
</dbReference>
<reference evidence="3 4" key="1">
    <citation type="submission" date="2024-09" db="EMBL/GenBank/DDBJ databases">
        <title>Genome sequencing and assembly of Phytophthora oleae, isolate VK10A, causative agent of rot of olive drupes.</title>
        <authorList>
            <person name="Conti Taguali S."/>
            <person name="Riolo M."/>
            <person name="La Spada F."/>
            <person name="Cacciola S.O."/>
            <person name="Dionisio G."/>
        </authorList>
    </citation>
    <scope>NUCLEOTIDE SEQUENCE [LARGE SCALE GENOMIC DNA]</scope>
    <source>
        <strain evidence="3 4">VK10A</strain>
    </source>
</reference>
<feature type="region of interest" description="Disordered" evidence="2">
    <location>
        <begin position="382"/>
        <end position="414"/>
    </location>
</feature>
<dbReference type="AlphaFoldDB" id="A0ABD3F0B9"/>
<feature type="compositionally biased region" description="Polar residues" evidence="2">
    <location>
        <begin position="131"/>
        <end position="143"/>
    </location>
</feature>
<feature type="compositionally biased region" description="Low complexity" evidence="2">
    <location>
        <begin position="103"/>
        <end position="117"/>
    </location>
</feature>
<keyword evidence="1" id="KW-0175">Coiled coil</keyword>
<evidence type="ECO:0000256" key="2">
    <source>
        <dbReference type="SAM" id="MobiDB-lite"/>
    </source>
</evidence>
<feature type="compositionally biased region" description="Acidic residues" evidence="2">
    <location>
        <begin position="87"/>
        <end position="97"/>
    </location>
</feature>
<sequence>MARSKEQWKAQQRALHTQTKTKNLFQMKRPVSGSRPTAPPVNAALFQLGRPATGAPPVSPTPVRSKLDSIQTPSVTGSSSAQAIDLTLDDEEEEDEPMGTQQTGSATNTGSASSVASDAVKLSLLDGMDNKPNTLAQSLQPSDLTVPFAEDVESDVDEDWPEVPQSGSAAPPPVVPSTAESVDDQLSRIQTKEDVMAALVAIRRSMTDGQKDRNLEQNGQGAVTKQQTTTPPLYDDVDDMELEVNEELPNQATKTQEDATNSPETTDQAVRVEHLEDGEIFEEGAPQKSMIQQAIVRDSPPMGAMGMRPLQRNKKQKKRGKKKTKRKLEAMQMMLTPAGEILPDFERTTRQRPFSDAPPPGQYTLAMMRNGTRSGAMNMHPVFQDSSSAPFQPGSLVSGGQQPPMRPPLQHQTPPLPPPLPYEDSQILRVNRQGSMEMLDGDAEQPRHMLFAARPMQGGFKYRTVVSIPLPRPTGSGPSNLLQRSVSDQSRLLPIARSDVPNSAPTRERKKSEDFDLDSLRAAALRSKVNRSMKTSTPTTSAVTEMSSSPKSTDKERHSEPASPTGEDELRLEILRSMKRKRAALKSPSDVQVPTLPVIESSAGEMDVQKQNDDCSKPADKDGEVEPPTQPKAIDVAQAESIVADGACETDKANSRSTLEKNEASNKAEAPSTGGSDSTTPSVELAVTTPEFCPLTACSQSLVIRLSPEDFSPRKGGDENRTKATPSSSLHDAIKEMRRKIAEREKEQTSRLLVNAAGRLSAQSTGSSSSTPSSTSTPSHLSQEKKVSTLVGQAAGATATCCEVSSSVTELAKKPAGVELDNPGKENPLEQASVVETLSPVETATGKGSPAKAMETRELGDTSGDASTTYTDDVRAVKLGDASASLTEKPAPEDAVFSGSGTSAIDFDAVRAEYEQCEAECKEADMHIARLSSEMAALKKQLFPVESTVA</sequence>
<feature type="compositionally biased region" description="Basic and acidic residues" evidence="2">
    <location>
        <begin position="607"/>
        <end position="624"/>
    </location>
</feature>
<feature type="compositionally biased region" description="Basic and acidic residues" evidence="2">
    <location>
        <begin position="709"/>
        <end position="722"/>
    </location>
</feature>
<feature type="region of interest" description="Disordered" evidence="2">
    <location>
        <begin position="759"/>
        <end position="787"/>
    </location>
</feature>
<feature type="compositionally biased region" description="Low complexity" evidence="2">
    <location>
        <begin position="671"/>
        <end position="682"/>
    </location>
</feature>
<feature type="compositionally biased region" description="Basic and acidic residues" evidence="2">
    <location>
        <begin position="649"/>
        <end position="666"/>
    </location>
</feature>